<protein>
    <submittedName>
        <fullName evidence="3">ATP-binding protein</fullName>
    </submittedName>
</protein>
<keyword evidence="3" id="KW-0547">Nucleotide-binding</keyword>
<dbReference type="InterPro" id="IPR050267">
    <property type="entry name" value="Anti-sigma-factor_SerPK"/>
</dbReference>
<dbReference type="PANTHER" id="PTHR35526">
    <property type="entry name" value="ANTI-SIGMA-F FACTOR RSBW-RELATED"/>
    <property type="match status" value="1"/>
</dbReference>
<evidence type="ECO:0000256" key="1">
    <source>
        <dbReference type="ARBA" id="ARBA00022527"/>
    </source>
</evidence>
<dbReference type="Proteomes" id="UP001501231">
    <property type="component" value="Unassembled WGS sequence"/>
</dbReference>
<keyword evidence="1" id="KW-0418">Kinase</keyword>
<feature type="domain" description="Histidine kinase/HSP90-like ATPase" evidence="2">
    <location>
        <begin position="22"/>
        <end position="130"/>
    </location>
</feature>
<dbReference type="SUPFAM" id="SSF55874">
    <property type="entry name" value="ATPase domain of HSP90 chaperone/DNA topoisomerase II/histidine kinase"/>
    <property type="match status" value="1"/>
</dbReference>
<keyword evidence="1" id="KW-0723">Serine/threonine-protein kinase</keyword>
<dbReference type="CDD" id="cd16936">
    <property type="entry name" value="HATPase_RsbW-like"/>
    <property type="match status" value="1"/>
</dbReference>
<dbReference type="Pfam" id="PF13581">
    <property type="entry name" value="HATPase_c_2"/>
    <property type="match status" value="1"/>
</dbReference>
<dbReference type="RefSeq" id="WP_344598264.1">
    <property type="nucleotide sequence ID" value="NZ_BAAARW010000048.1"/>
</dbReference>
<dbReference type="GO" id="GO:0005524">
    <property type="term" value="F:ATP binding"/>
    <property type="evidence" value="ECO:0007669"/>
    <property type="project" value="UniProtKB-KW"/>
</dbReference>
<organism evidence="3 4">
    <name type="scientific">Actinomadura vinacea</name>
    <dbReference type="NCBI Taxonomy" id="115336"/>
    <lineage>
        <taxon>Bacteria</taxon>
        <taxon>Bacillati</taxon>
        <taxon>Actinomycetota</taxon>
        <taxon>Actinomycetes</taxon>
        <taxon>Streptosporangiales</taxon>
        <taxon>Thermomonosporaceae</taxon>
        <taxon>Actinomadura</taxon>
    </lineage>
</organism>
<accession>A0ABP5XJS6</accession>
<dbReference type="Gene3D" id="3.30.565.10">
    <property type="entry name" value="Histidine kinase-like ATPase, C-terminal domain"/>
    <property type="match status" value="1"/>
</dbReference>
<proteinExistence type="predicted"/>
<keyword evidence="1" id="KW-0808">Transferase</keyword>
<dbReference type="InterPro" id="IPR036890">
    <property type="entry name" value="HATPase_C_sf"/>
</dbReference>
<comment type="caution">
    <text evidence="3">The sequence shown here is derived from an EMBL/GenBank/DDBJ whole genome shotgun (WGS) entry which is preliminary data.</text>
</comment>
<keyword evidence="3" id="KW-0067">ATP-binding</keyword>
<dbReference type="EMBL" id="BAAARW010000048">
    <property type="protein sequence ID" value="GAA2458022.1"/>
    <property type="molecule type" value="Genomic_DNA"/>
</dbReference>
<keyword evidence="4" id="KW-1185">Reference proteome</keyword>
<reference evidence="4" key="1">
    <citation type="journal article" date="2019" name="Int. J. Syst. Evol. Microbiol.">
        <title>The Global Catalogue of Microorganisms (GCM) 10K type strain sequencing project: providing services to taxonomists for standard genome sequencing and annotation.</title>
        <authorList>
            <consortium name="The Broad Institute Genomics Platform"/>
            <consortium name="The Broad Institute Genome Sequencing Center for Infectious Disease"/>
            <person name="Wu L."/>
            <person name="Ma J."/>
        </authorList>
    </citation>
    <scope>NUCLEOTIDE SEQUENCE [LARGE SCALE GENOMIC DNA]</scope>
    <source>
        <strain evidence="4">JCM 3325</strain>
    </source>
</reference>
<sequence length="135" mass="14895">MHANGTSTERLEGMLVPGVERAVGDVRRWLRDFLEDDPRLYDCTVCVSELMTNALRYTDSGRGGQILIKVFAAPERVRVEVTDDGGSRSAPRLRDPGGTEVRGRGLLIVDAMAAEWGVERVDPGHRVWFVVSGGR</sequence>
<evidence type="ECO:0000313" key="3">
    <source>
        <dbReference type="EMBL" id="GAA2458022.1"/>
    </source>
</evidence>
<evidence type="ECO:0000259" key="2">
    <source>
        <dbReference type="Pfam" id="PF13581"/>
    </source>
</evidence>
<name>A0ABP5XJS6_9ACTN</name>
<dbReference type="PANTHER" id="PTHR35526:SF3">
    <property type="entry name" value="ANTI-SIGMA-F FACTOR RSBW"/>
    <property type="match status" value="1"/>
</dbReference>
<gene>
    <name evidence="3" type="ORF">GCM10010191_92240</name>
</gene>
<evidence type="ECO:0000313" key="4">
    <source>
        <dbReference type="Proteomes" id="UP001501231"/>
    </source>
</evidence>
<dbReference type="InterPro" id="IPR003594">
    <property type="entry name" value="HATPase_dom"/>
</dbReference>